<organism evidence="1 2">
    <name type="scientific">Actinomyces johnsonii F0542</name>
    <dbReference type="NCBI Taxonomy" id="1321818"/>
    <lineage>
        <taxon>Bacteria</taxon>
        <taxon>Bacillati</taxon>
        <taxon>Actinomycetota</taxon>
        <taxon>Actinomycetes</taxon>
        <taxon>Actinomycetales</taxon>
        <taxon>Actinomycetaceae</taxon>
        <taxon>Actinomyces</taxon>
    </lineage>
</organism>
<keyword evidence="2" id="KW-1185">Reference proteome</keyword>
<accession>U1QDI7</accession>
<comment type="caution">
    <text evidence="1">The sequence shown here is derived from an EMBL/GenBank/DDBJ whole genome shotgun (WGS) entry which is preliminary data.</text>
</comment>
<proteinExistence type="predicted"/>
<dbReference type="RefSeq" id="WP_021608342.1">
    <property type="nucleotide sequence ID" value="NZ_KE951875.1"/>
</dbReference>
<dbReference type="EMBL" id="AWSE01000010">
    <property type="protein sequence ID" value="ERH25805.1"/>
    <property type="molecule type" value="Genomic_DNA"/>
</dbReference>
<dbReference type="HOGENOM" id="CLU_175497_0_0_11"/>
<dbReference type="Proteomes" id="UP000016536">
    <property type="component" value="Unassembled WGS sequence"/>
</dbReference>
<gene>
    <name evidence="1" type="ORF">HMPREF1979_00155</name>
</gene>
<reference evidence="1 2" key="1">
    <citation type="submission" date="2013-08" db="EMBL/GenBank/DDBJ databases">
        <authorList>
            <person name="Weinstock G."/>
            <person name="Sodergren E."/>
            <person name="Wylie T."/>
            <person name="Fulton L."/>
            <person name="Fulton R."/>
            <person name="Fronick C."/>
            <person name="O'Laughlin M."/>
            <person name="Godfrey J."/>
            <person name="Miner T."/>
            <person name="Herter B."/>
            <person name="Appelbaum E."/>
            <person name="Cordes M."/>
            <person name="Lek S."/>
            <person name="Wollam A."/>
            <person name="Pepin K.H."/>
            <person name="Palsikar V.B."/>
            <person name="Mitreva M."/>
            <person name="Wilson R.K."/>
        </authorList>
    </citation>
    <scope>NUCLEOTIDE SEQUENCE [LARGE SCALE GENOMIC DNA]</scope>
    <source>
        <strain evidence="1 2">F0542</strain>
    </source>
</reference>
<name>U1QDI7_9ACTO</name>
<sequence length="90" mass="9790">MSKHDLPARPVFHHTRDATWAHLTMVMAALAVARYLQNATGMSIARIVRELHGLQEAVINLNGHNISAAPKLTPKAEEILTALSTPPPAH</sequence>
<dbReference type="AlphaFoldDB" id="U1QDI7"/>
<evidence type="ECO:0000313" key="1">
    <source>
        <dbReference type="EMBL" id="ERH25805.1"/>
    </source>
</evidence>
<protein>
    <submittedName>
        <fullName evidence="1">Uncharacterized protein</fullName>
    </submittedName>
</protein>
<dbReference type="PATRIC" id="fig|1321818.3.peg.119"/>
<evidence type="ECO:0000313" key="2">
    <source>
        <dbReference type="Proteomes" id="UP000016536"/>
    </source>
</evidence>